<evidence type="ECO:0000313" key="4">
    <source>
        <dbReference type="Proteomes" id="UP000199021"/>
    </source>
</evidence>
<dbReference type="RefSeq" id="WP_090165930.1">
    <property type="nucleotide sequence ID" value="NZ_FOFB01000004.1"/>
</dbReference>
<dbReference type="GO" id="GO:0016491">
    <property type="term" value="F:oxidoreductase activity"/>
    <property type="evidence" value="ECO:0007669"/>
    <property type="project" value="UniProtKB-KW"/>
</dbReference>
<dbReference type="PROSITE" id="PS00061">
    <property type="entry name" value="ADH_SHORT"/>
    <property type="match status" value="1"/>
</dbReference>
<dbReference type="OrthoDB" id="9808814at2"/>
<dbReference type="Pfam" id="PF00106">
    <property type="entry name" value="adh_short"/>
    <property type="match status" value="1"/>
</dbReference>
<dbReference type="EMBL" id="FOFB01000004">
    <property type="protein sequence ID" value="SEP96750.1"/>
    <property type="molecule type" value="Genomic_DNA"/>
</dbReference>
<keyword evidence="2" id="KW-0560">Oxidoreductase</keyword>
<dbReference type="InterPro" id="IPR002347">
    <property type="entry name" value="SDR_fam"/>
</dbReference>
<dbReference type="Gene3D" id="3.40.50.720">
    <property type="entry name" value="NAD(P)-binding Rossmann-like Domain"/>
    <property type="match status" value="1"/>
</dbReference>
<comment type="similarity">
    <text evidence="1">Belongs to the short-chain dehydrogenases/reductases (SDR) family.</text>
</comment>
<dbReference type="PANTHER" id="PTHR44196">
    <property type="entry name" value="DEHYDROGENASE/REDUCTASE SDR FAMILY MEMBER 7B"/>
    <property type="match status" value="1"/>
</dbReference>
<sequence length="277" mass="30731">MTKIADRAQTEWVLVTGGSHGIGRALALECLQNNLAVAIVALPNADLKHLETELGALPGAVFATLGMNLVEERAVARVVDWLERSNIRPKYLINNAGFGRGGLFEHTPWPEYRTMMQINNQVMVDLTYALLPALKRTKGGVLNMSSVEATLPLPYKSVYTGTKAFVYNYSLALREEFKYYDISVSVLCPGPTITNEDGLKRVKAMGTLAKIAVTMPEDLAPEAIRGMLKGKSVIRPGFLVKLMAFLGKLFPRPIKMRVLEKMFSKYREEEPEGELVK</sequence>
<dbReference type="InParanoid" id="A0A1H9C687"/>
<reference evidence="4" key="1">
    <citation type="submission" date="2016-10" db="EMBL/GenBank/DDBJ databases">
        <authorList>
            <person name="Varghese N."/>
            <person name="Submissions S."/>
        </authorList>
    </citation>
    <scope>NUCLEOTIDE SEQUENCE [LARGE SCALE GENOMIC DNA]</scope>
    <source>
        <strain evidence="4">DSM 24740</strain>
    </source>
</reference>
<accession>A0A1H9C687</accession>
<evidence type="ECO:0000313" key="3">
    <source>
        <dbReference type="EMBL" id="SEP96750.1"/>
    </source>
</evidence>
<proteinExistence type="inferred from homology"/>
<dbReference type="PANTHER" id="PTHR44196:SF2">
    <property type="entry name" value="SHORT-CHAIN DEHYDROGENASE-RELATED"/>
    <property type="match status" value="1"/>
</dbReference>
<dbReference type="InterPro" id="IPR020904">
    <property type="entry name" value="Sc_DH/Rdtase_CS"/>
</dbReference>
<dbReference type="GO" id="GO:0016020">
    <property type="term" value="C:membrane"/>
    <property type="evidence" value="ECO:0007669"/>
    <property type="project" value="TreeGrafter"/>
</dbReference>
<dbReference type="CDD" id="cd05233">
    <property type="entry name" value="SDR_c"/>
    <property type="match status" value="1"/>
</dbReference>
<dbReference type="PRINTS" id="PR00081">
    <property type="entry name" value="GDHRDH"/>
</dbReference>
<dbReference type="Proteomes" id="UP000199021">
    <property type="component" value="Unassembled WGS sequence"/>
</dbReference>
<evidence type="ECO:0000256" key="2">
    <source>
        <dbReference type="ARBA" id="ARBA00023002"/>
    </source>
</evidence>
<evidence type="ECO:0008006" key="5">
    <source>
        <dbReference type="Google" id="ProtNLM"/>
    </source>
</evidence>
<name>A0A1H9C687_9BACT</name>
<organism evidence="3 4">
    <name type="scientific">Neolewinella agarilytica</name>
    <dbReference type="NCBI Taxonomy" id="478744"/>
    <lineage>
        <taxon>Bacteria</taxon>
        <taxon>Pseudomonadati</taxon>
        <taxon>Bacteroidota</taxon>
        <taxon>Saprospiria</taxon>
        <taxon>Saprospirales</taxon>
        <taxon>Lewinellaceae</taxon>
        <taxon>Neolewinella</taxon>
    </lineage>
</organism>
<dbReference type="AlphaFoldDB" id="A0A1H9C687"/>
<dbReference type="InterPro" id="IPR036291">
    <property type="entry name" value="NAD(P)-bd_dom_sf"/>
</dbReference>
<keyword evidence="4" id="KW-1185">Reference proteome</keyword>
<gene>
    <name evidence="3" type="ORF">SAMN05444359_10482</name>
</gene>
<evidence type="ECO:0000256" key="1">
    <source>
        <dbReference type="ARBA" id="ARBA00006484"/>
    </source>
</evidence>
<protein>
    <recommendedName>
        <fullName evidence="5">Short-chain dehydrogenase</fullName>
    </recommendedName>
</protein>
<dbReference type="STRING" id="478744.SAMN05444359_10482"/>
<dbReference type="SUPFAM" id="SSF51735">
    <property type="entry name" value="NAD(P)-binding Rossmann-fold domains"/>
    <property type="match status" value="1"/>
</dbReference>